<dbReference type="SUPFAM" id="SSF116734">
    <property type="entry name" value="DNA methylase specificity domain"/>
    <property type="match status" value="2"/>
</dbReference>
<dbReference type="PANTHER" id="PTHR30408">
    <property type="entry name" value="TYPE-1 RESTRICTION ENZYME ECOKI SPECIFICITY PROTEIN"/>
    <property type="match status" value="1"/>
</dbReference>
<name>A8ZUV1_DESOH</name>
<reference evidence="5 6" key="1">
    <citation type="submission" date="2007-10" db="EMBL/GenBank/DDBJ databases">
        <title>Complete sequence of Desulfococcus oleovorans Hxd3.</title>
        <authorList>
            <consortium name="US DOE Joint Genome Institute"/>
            <person name="Copeland A."/>
            <person name="Lucas S."/>
            <person name="Lapidus A."/>
            <person name="Barry K."/>
            <person name="Glavina del Rio T."/>
            <person name="Dalin E."/>
            <person name="Tice H."/>
            <person name="Pitluck S."/>
            <person name="Kiss H."/>
            <person name="Brettin T."/>
            <person name="Bruce D."/>
            <person name="Detter J.C."/>
            <person name="Han C."/>
            <person name="Schmutz J."/>
            <person name="Larimer F."/>
            <person name="Land M."/>
            <person name="Hauser L."/>
            <person name="Kyrpides N."/>
            <person name="Kim E."/>
            <person name="Wawrik B."/>
            <person name="Richardson P."/>
        </authorList>
    </citation>
    <scope>NUCLEOTIDE SEQUENCE [LARGE SCALE GENOMIC DNA]</scope>
    <source>
        <strain evidence="6">DSM 6200 / JCM 39069 / Hxd3</strain>
    </source>
</reference>
<evidence type="ECO:0000259" key="4">
    <source>
        <dbReference type="Pfam" id="PF01420"/>
    </source>
</evidence>
<dbReference type="AlphaFoldDB" id="A8ZUV1"/>
<dbReference type="InterPro" id="IPR052021">
    <property type="entry name" value="Type-I_RS_S_subunit"/>
</dbReference>
<evidence type="ECO:0000313" key="5">
    <source>
        <dbReference type="EMBL" id="ABW68041.1"/>
    </source>
</evidence>
<evidence type="ECO:0000313" key="6">
    <source>
        <dbReference type="Proteomes" id="UP000008561"/>
    </source>
</evidence>
<dbReference type="PANTHER" id="PTHR30408:SF12">
    <property type="entry name" value="TYPE I RESTRICTION ENZYME MJAVIII SPECIFICITY SUBUNIT"/>
    <property type="match status" value="1"/>
</dbReference>
<keyword evidence="3" id="KW-0238">DNA-binding</keyword>
<gene>
    <name evidence="5" type="ordered locus">Dole_2237</name>
</gene>
<comment type="similarity">
    <text evidence="1">Belongs to the type-I restriction system S methylase family.</text>
</comment>
<keyword evidence="2" id="KW-0680">Restriction system</keyword>
<evidence type="ECO:0000256" key="3">
    <source>
        <dbReference type="ARBA" id="ARBA00023125"/>
    </source>
</evidence>
<protein>
    <submittedName>
        <fullName evidence="5">Restriction modification system DNA specificity domain</fullName>
    </submittedName>
</protein>
<dbReference type="KEGG" id="dol:Dole_2237"/>
<dbReference type="InterPro" id="IPR044946">
    <property type="entry name" value="Restrct_endonuc_typeI_TRD_sf"/>
</dbReference>
<dbReference type="Proteomes" id="UP000008561">
    <property type="component" value="Chromosome"/>
</dbReference>
<sequence length="412" mass="46348">MDLHEVCDLIVDCEHKTAPTQAEGYPSIRTPNIGRGYFLLDGVNRVSEETYRSWTRRAEPKPGDLIMAREAPVGNVAMVPAGLRPCLGQRTLLIRPMRSKVFPRYLAYLLIGDQIQNIIHAMTNGVTVPHLNMKDVRSLPLPPLPPLPTQRKIAAILSAYDDLIENNLRRIKILEEMAQNLYREWFVKFRFPGWEKARFVDSPLGKIPEEWEVTTINKVTSYINRGVTPKYDASASSLVVNQKCIRDRKLNLSLARQHKSRVMDDKYVVFGDILINSTGVGTLGRVAQVYEDLNDVTVDTHVSIVRPSNGDGIDFLGLALIDLEPHFESLGAGATGQTELRRDRIGETEIVLPPVKMRKQFSEKVTSLRKLVLNLAARNETLRRTRDLLLPKLISGEVDVSELDIAIPEEAA</sequence>
<organism evidence="5 6">
    <name type="scientific">Desulfosudis oleivorans (strain DSM 6200 / JCM 39069 / Hxd3)</name>
    <name type="common">Desulfococcus oleovorans</name>
    <dbReference type="NCBI Taxonomy" id="96561"/>
    <lineage>
        <taxon>Bacteria</taxon>
        <taxon>Pseudomonadati</taxon>
        <taxon>Thermodesulfobacteriota</taxon>
        <taxon>Desulfobacteria</taxon>
        <taxon>Desulfobacterales</taxon>
        <taxon>Desulfosudaceae</taxon>
        <taxon>Desulfosudis</taxon>
    </lineage>
</organism>
<keyword evidence="6" id="KW-1185">Reference proteome</keyword>
<proteinExistence type="inferred from homology"/>
<dbReference type="STRING" id="96561.Dole_2237"/>
<dbReference type="eggNOG" id="COG0732">
    <property type="taxonomic scope" value="Bacteria"/>
</dbReference>
<evidence type="ECO:0000256" key="2">
    <source>
        <dbReference type="ARBA" id="ARBA00022747"/>
    </source>
</evidence>
<evidence type="ECO:0000256" key="1">
    <source>
        <dbReference type="ARBA" id="ARBA00010923"/>
    </source>
</evidence>
<dbReference type="OrthoDB" id="9798929at2"/>
<accession>A8ZUV1</accession>
<dbReference type="InterPro" id="IPR000055">
    <property type="entry name" value="Restrct_endonuc_typeI_TRD"/>
</dbReference>
<dbReference type="Gene3D" id="3.90.220.20">
    <property type="entry name" value="DNA methylase specificity domains"/>
    <property type="match status" value="2"/>
</dbReference>
<dbReference type="REBASE" id="16474">
    <property type="entry name" value="S.DolHORF2236P"/>
</dbReference>
<feature type="domain" description="Type I restriction modification DNA specificity" evidence="4">
    <location>
        <begin position="61"/>
        <end position="172"/>
    </location>
</feature>
<dbReference type="GO" id="GO:0003677">
    <property type="term" value="F:DNA binding"/>
    <property type="evidence" value="ECO:0007669"/>
    <property type="project" value="UniProtKB-KW"/>
</dbReference>
<dbReference type="EMBL" id="CP000859">
    <property type="protein sequence ID" value="ABW68041.1"/>
    <property type="molecule type" value="Genomic_DNA"/>
</dbReference>
<dbReference type="CDD" id="cd17246">
    <property type="entry name" value="RMtype1_S_SonII-TRD2-CR2_like"/>
    <property type="match status" value="1"/>
</dbReference>
<dbReference type="HOGENOM" id="CLU_021095_2_3_7"/>
<dbReference type="GO" id="GO:0009307">
    <property type="term" value="P:DNA restriction-modification system"/>
    <property type="evidence" value="ECO:0007669"/>
    <property type="project" value="UniProtKB-KW"/>
</dbReference>
<dbReference type="RefSeq" id="WP_012175653.1">
    <property type="nucleotide sequence ID" value="NC_009943.1"/>
</dbReference>
<dbReference type="Pfam" id="PF01420">
    <property type="entry name" value="Methylase_S"/>
    <property type="match status" value="1"/>
</dbReference>